<dbReference type="Pfam" id="PF13508">
    <property type="entry name" value="Acetyltransf_7"/>
    <property type="match status" value="1"/>
</dbReference>
<dbReference type="Proteomes" id="UP000196005">
    <property type="component" value="Chromosome"/>
</dbReference>
<dbReference type="EMBL" id="CP021416">
    <property type="protein sequence ID" value="ARU49143.1"/>
    <property type="molecule type" value="Genomic_DNA"/>
</dbReference>
<dbReference type="CDD" id="cd04301">
    <property type="entry name" value="NAT_SF"/>
    <property type="match status" value="1"/>
</dbReference>
<name>A0A1Y0HPL2_9BACT</name>
<dbReference type="InterPro" id="IPR016181">
    <property type="entry name" value="Acyl_CoA_acyltransferase"/>
</dbReference>
<keyword evidence="2" id="KW-0012">Acyltransferase</keyword>
<dbReference type="OrthoDB" id="5197788at2"/>
<dbReference type="AlphaFoldDB" id="A0A1Y0HPL2"/>
<evidence type="ECO:0000313" key="3">
    <source>
        <dbReference type="Proteomes" id="UP000196005"/>
    </source>
</evidence>
<gene>
    <name evidence="2" type="ORF">Sdiek1_1984</name>
</gene>
<feature type="domain" description="N-acetyltransferase" evidence="1">
    <location>
        <begin position="3"/>
        <end position="144"/>
    </location>
</feature>
<dbReference type="NCBIfam" id="NF040501">
    <property type="entry name" value="resist_ArsN2"/>
    <property type="match status" value="1"/>
</dbReference>
<reference evidence="3" key="1">
    <citation type="submission" date="2017-05" db="EMBL/GenBank/DDBJ databases">
        <title>Dechlorination kinetics govern the competition between two new strains of the genus Sulfurospirillum.</title>
        <authorList>
            <person name="Buttet G.F."/>
            <person name="Murray A.M."/>
            <person name="Goris T."/>
            <person name="Burion M."/>
            <person name="Lin B."/>
            <person name="Rolle M."/>
            <person name="Maillard J."/>
        </authorList>
    </citation>
    <scope>NUCLEOTIDE SEQUENCE [LARGE SCALE GENOMIC DNA]</scope>
    <source>
        <strain evidence="3">SL2-1</strain>
    </source>
</reference>
<dbReference type="PROSITE" id="PS51186">
    <property type="entry name" value="GNAT"/>
    <property type="match status" value="1"/>
</dbReference>
<organism evidence="2 3">
    <name type="scientific">Sulfurospirillum diekertiae</name>
    <dbReference type="NCBI Taxonomy" id="1854492"/>
    <lineage>
        <taxon>Bacteria</taxon>
        <taxon>Pseudomonadati</taxon>
        <taxon>Campylobacterota</taxon>
        <taxon>Epsilonproteobacteria</taxon>
        <taxon>Campylobacterales</taxon>
        <taxon>Sulfurospirillaceae</taxon>
        <taxon>Sulfurospirillum</taxon>
    </lineage>
</organism>
<keyword evidence="3" id="KW-1185">Reference proteome</keyword>
<proteinExistence type="predicted"/>
<evidence type="ECO:0000259" key="1">
    <source>
        <dbReference type="PROSITE" id="PS51186"/>
    </source>
</evidence>
<dbReference type="InterPro" id="IPR000182">
    <property type="entry name" value="GNAT_dom"/>
</dbReference>
<sequence>MPITLRKATKNEYRAIAHLLASNHLPTADIDEKNITLFVGLIDEKIVATIGVETYGNEALLRSLCVKDGFKNQKLGEKMLSYLLNFCTHENIQTVYLLTTTAEHYFARFGFETITRDETPPSIQNTREFQSICPSSAIIMALKL</sequence>
<protein>
    <submittedName>
        <fullName evidence="2">Amino-acid acetyltransferase</fullName>
        <ecNumber evidence="2">2.3.1.1</ecNumber>
    </submittedName>
</protein>
<keyword evidence="2" id="KW-0808">Transferase</keyword>
<dbReference type="GO" id="GO:0016747">
    <property type="term" value="F:acyltransferase activity, transferring groups other than amino-acyl groups"/>
    <property type="evidence" value="ECO:0007669"/>
    <property type="project" value="InterPro"/>
</dbReference>
<dbReference type="RefSeq" id="WP_087438934.1">
    <property type="nucleotide sequence ID" value="NZ_CP021416.1"/>
</dbReference>
<accession>A0A1Y0HPL2</accession>
<dbReference type="KEGG" id="suls:Sdiek1_1984"/>
<dbReference type="Gene3D" id="3.40.630.30">
    <property type="match status" value="1"/>
</dbReference>
<dbReference type="EC" id="2.3.1.1" evidence="2"/>
<evidence type="ECO:0000313" key="2">
    <source>
        <dbReference type="EMBL" id="ARU49143.1"/>
    </source>
</evidence>
<dbReference type="SUPFAM" id="SSF55729">
    <property type="entry name" value="Acyl-CoA N-acyltransferases (Nat)"/>
    <property type="match status" value="1"/>
</dbReference>